<organism evidence="4 5">
    <name type="scientific">Entamoeba invadens IP1</name>
    <dbReference type="NCBI Taxonomy" id="370355"/>
    <lineage>
        <taxon>Eukaryota</taxon>
        <taxon>Amoebozoa</taxon>
        <taxon>Evosea</taxon>
        <taxon>Archamoebae</taxon>
        <taxon>Mastigamoebida</taxon>
        <taxon>Entamoebidae</taxon>
        <taxon>Entamoeba</taxon>
    </lineage>
</organism>
<dbReference type="GeneID" id="14887266"/>
<dbReference type="SMART" id="SM00320">
    <property type="entry name" value="WD40"/>
    <property type="match status" value="5"/>
</dbReference>
<proteinExistence type="predicted"/>
<keyword evidence="2" id="KW-0677">Repeat</keyword>
<dbReference type="Proteomes" id="UP000014680">
    <property type="component" value="Unassembled WGS sequence"/>
</dbReference>
<dbReference type="PROSITE" id="PS50082">
    <property type="entry name" value="WD_REPEATS_2"/>
    <property type="match status" value="1"/>
</dbReference>
<dbReference type="VEuPathDB" id="AmoebaDB:EIN_225710"/>
<dbReference type="SUPFAM" id="SSF50978">
    <property type="entry name" value="WD40 repeat-like"/>
    <property type="match status" value="1"/>
</dbReference>
<reference evidence="4 5" key="1">
    <citation type="submission" date="2012-10" db="EMBL/GenBank/DDBJ databases">
        <authorList>
            <person name="Zafar N."/>
            <person name="Inman J."/>
            <person name="Hall N."/>
            <person name="Lorenzi H."/>
            <person name="Caler E."/>
        </authorList>
    </citation>
    <scope>NUCLEOTIDE SEQUENCE [LARGE SCALE GENOMIC DNA]</scope>
    <source>
        <strain evidence="4 5">IP1</strain>
    </source>
</reference>
<evidence type="ECO:0000313" key="4">
    <source>
        <dbReference type="EMBL" id="ELP88238.1"/>
    </source>
</evidence>
<dbReference type="PROSITE" id="PS00678">
    <property type="entry name" value="WD_REPEATS_1"/>
    <property type="match status" value="1"/>
</dbReference>
<accession>A0A0A1U8C9</accession>
<keyword evidence="5" id="KW-1185">Reference proteome</keyword>
<name>A0A0A1U8C9_ENTIV</name>
<evidence type="ECO:0000313" key="5">
    <source>
        <dbReference type="Proteomes" id="UP000014680"/>
    </source>
</evidence>
<gene>
    <name evidence="4" type="ORF">EIN_225710</name>
</gene>
<dbReference type="AlphaFoldDB" id="A0A0A1U8C9"/>
<dbReference type="InterPro" id="IPR019775">
    <property type="entry name" value="WD40_repeat_CS"/>
</dbReference>
<evidence type="ECO:0000256" key="3">
    <source>
        <dbReference type="PROSITE-ProRule" id="PRU00221"/>
    </source>
</evidence>
<dbReference type="RefSeq" id="XP_004255009.1">
    <property type="nucleotide sequence ID" value="XM_004254961.1"/>
</dbReference>
<evidence type="ECO:0000256" key="1">
    <source>
        <dbReference type="ARBA" id="ARBA00022574"/>
    </source>
</evidence>
<dbReference type="OMA" id="IFDHPYA"/>
<dbReference type="OrthoDB" id="24670at2759"/>
<dbReference type="Pfam" id="PF00400">
    <property type="entry name" value="WD40"/>
    <property type="match status" value="2"/>
</dbReference>
<dbReference type="KEGG" id="eiv:EIN_225710"/>
<keyword evidence="1 3" id="KW-0853">WD repeat</keyword>
<evidence type="ECO:0000256" key="2">
    <source>
        <dbReference type="ARBA" id="ARBA00022737"/>
    </source>
</evidence>
<sequence length="320" mass="35604">MLSTVYSYTSTAPLYSVSWSKRTDKPLRVAATSFVNQIRNVCQVFTIDDVNSKLIKSCEFEVEYPPTKVQFSPEQSTTKDLLVVGGLKPQILEIKNEVISSVATLGMVTDVPSPCSSLDWNCTKPDLLLTCSLDSTVTLWSVSSCNSIKKLIAHEKEVYDIAFSDNPDVFSTVGGDGSLRMFDLRSLEHSTILYETTNLVPLLRLSYNKFDSHFIATFSSDSTKVIVIDTRKPAVPYVELSQPHSLVNAVCWSPHCSTHLCSASSDQKALLWDLFPVESGGQPQMFQFQIDKQVNDISWCPLDKNLISFTAGNQVYVVEI</sequence>
<dbReference type="Gene3D" id="2.130.10.10">
    <property type="entry name" value="YVTN repeat-like/Quinoprotein amine dehydrogenase"/>
    <property type="match status" value="1"/>
</dbReference>
<dbReference type="InterPro" id="IPR001680">
    <property type="entry name" value="WD40_rpt"/>
</dbReference>
<protein>
    <submittedName>
        <fullName evidence="4">Protein TRANSPARENT TESTA GLABRA, putative</fullName>
    </submittedName>
</protein>
<dbReference type="EMBL" id="KB206756">
    <property type="protein sequence ID" value="ELP88238.1"/>
    <property type="molecule type" value="Genomic_DNA"/>
</dbReference>
<dbReference type="PROSITE" id="PS50294">
    <property type="entry name" value="WD_REPEATS_REGION"/>
    <property type="match status" value="1"/>
</dbReference>
<dbReference type="InterPro" id="IPR045159">
    <property type="entry name" value="DCAF7-like"/>
</dbReference>
<dbReference type="PANTHER" id="PTHR19919">
    <property type="entry name" value="WD REPEAT CONTAINING PROTEIN"/>
    <property type="match status" value="1"/>
</dbReference>
<dbReference type="InterPro" id="IPR015943">
    <property type="entry name" value="WD40/YVTN_repeat-like_dom_sf"/>
</dbReference>
<feature type="repeat" description="WD" evidence="3">
    <location>
        <begin position="151"/>
        <end position="192"/>
    </location>
</feature>
<dbReference type="InterPro" id="IPR036322">
    <property type="entry name" value="WD40_repeat_dom_sf"/>
</dbReference>